<dbReference type="PIRSF" id="PIRSF037112">
    <property type="entry name" value="Antirestriction_ArdC"/>
    <property type="match status" value="1"/>
</dbReference>
<name>A0A850H8J2_9SPHN</name>
<dbReference type="RefSeq" id="WP_176268342.1">
    <property type="nucleotide sequence ID" value="NZ_JABWGV010000009.1"/>
</dbReference>
<feature type="domain" description="N-terminal" evidence="1">
    <location>
        <begin position="12"/>
        <end position="136"/>
    </location>
</feature>
<dbReference type="InterPro" id="IPR017113">
    <property type="entry name" value="Antirestriction_ArdC"/>
</dbReference>
<dbReference type="InterPro" id="IPR041459">
    <property type="entry name" value="MPTase-PolyVal"/>
</dbReference>
<evidence type="ECO:0000313" key="3">
    <source>
        <dbReference type="EMBL" id="NVD46113.1"/>
    </source>
</evidence>
<gene>
    <name evidence="3" type="ORF">HUV48_13960</name>
</gene>
<dbReference type="EMBL" id="JABWGV010000009">
    <property type="protein sequence ID" value="NVD46113.1"/>
    <property type="molecule type" value="Genomic_DNA"/>
</dbReference>
<comment type="caution">
    <text evidence="3">The sequence shown here is derived from an EMBL/GenBank/DDBJ whole genome shotgun (WGS) entry which is preliminary data.</text>
</comment>
<evidence type="ECO:0000313" key="4">
    <source>
        <dbReference type="Proteomes" id="UP000561438"/>
    </source>
</evidence>
<dbReference type="InterPro" id="IPR013610">
    <property type="entry name" value="ArdC_N"/>
</dbReference>
<proteinExistence type="predicted"/>
<accession>A0A850H8J2</accession>
<evidence type="ECO:0000259" key="1">
    <source>
        <dbReference type="Pfam" id="PF08401"/>
    </source>
</evidence>
<feature type="domain" description="Polyvalent protein metallopeptidase" evidence="2">
    <location>
        <begin position="164"/>
        <end position="291"/>
    </location>
</feature>
<sequence length="311" mass="35046">MTNQTNSSKRTDPYARITDRILAELEQGVRPWMKPWSAETLAGRVSRPLRSTGEPYAGINVILLWMEAVANGYASPTWMTYKQAQAHGGQVRRGEQGAPIVYYGSTTKKPEQQTNGNLELEGEGREIRFLKTYHVFNVAQIDGLPERFHPEPAETPAPAFERIEAAERYFNAIGARVAHGGSQAFYIIGEDRIQLPPFEAFHDAEGYYTTRGHETVHWTRHASRLDRSFGRERWGDEGYAREELVAELGSAFLAADLGLALEPRDDHASYIASWIKVLQNDRRAILSAAAHAERAVRYLHGLQQVQRREAA</sequence>
<keyword evidence="4" id="KW-1185">Reference proteome</keyword>
<protein>
    <submittedName>
        <fullName evidence="3">DUF1738 domain-containing protein</fullName>
    </submittedName>
</protein>
<reference evidence="3 4" key="1">
    <citation type="submission" date="2020-06" db="EMBL/GenBank/DDBJ databases">
        <title>Altererythrobacter sp. HHU K3-1.</title>
        <authorList>
            <person name="Zhang D."/>
            <person name="Xue H."/>
        </authorList>
    </citation>
    <scope>NUCLEOTIDE SEQUENCE [LARGE SCALE GENOMIC DNA]</scope>
    <source>
        <strain evidence="3 4">HHU K3-1</strain>
    </source>
</reference>
<dbReference type="Proteomes" id="UP000561438">
    <property type="component" value="Unassembled WGS sequence"/>
</dbReference>
<dbReference type="Pfam" id="PF08401">
    <property type="entry name" value="ArdcN"/>
    <property type="match status" value="1"/>
</dbReference>
<dbReference type="GO" id="GO:0003697">
    <property type="term" value="F:single-stranded DNA binding"/>
    <property type="evidence" value="ECO:0007669"/>
    <property type="project" value="InterPro"/>
</dbReference>
<dbReference type="AlphaFoldDB" id="A0A850H8J2"/>
<evidence type="ECO:0000259" key="2">
    <source>
        <dbReference type="Pfam" id="PF18818"/>
    </source>
</evidence>
<dbReference type="Pfam" id="PF18818">
    <property type="entry name" value="MPTase-PolyVal"/>
    <property type="match status" value="1"/>
</dbReference>
<organism evidence="3 4">
    <name type="scientific">Qipengyuania atrilutea</name>
    <dbReference type="NCBI Taxonomy" id="2744473"/>
    <lineage>
        <taxon>Bacteria</taxon>
        <taxon>Pseudomonadati</taxon>
        <taxon>Pseudomonadota</taxon>
        <taxon>Alphaproteobacteria</taxon>
        <taxon>Sphingomonadales</taxon>
        <taxon>Erythrobacteraceae</taxon>
        <taxon>Qipengyuania</taxon>
    </lineage>
</organism>